<dbReference type="GO" id="GO:0019898">
    <property type="term" value="C:extrinsic component of membrane"/>
    <property type="evidence" value="ECO:0007669"/>
    <property type="project" value="InterPro"/>
</dbReference>
<dbReference type="Gene3D" id="2.40.30.170">
    <property type="match status" value="1"/>
</dbReference>
<reference evidence="10 11" key="1">
    <citation type="submission" date="2019-03" db="EMBL/GenBank/DDBJ databases">
        <title>Genomic Encyclopedia of Type Strains, Phase IV (KMG-IV): sequencing the most valuable type-strain genomes for metagenomic binning, comparative biology and taxonomic classification.</title>
        <authorList>
            <person name="Goeker M."/>
        </authorList>
    </citation>
    <scope>NUCLEOTIDE SEQUENCE [LARGE SCALE GENOMIC DNA]</scope>
    <source>
        <strain evidence="10 11">DSM 1837</strain>
    </source>
</reference>
<evidence type="ECO:0000256" key="1">
    <source>
        <dbReference type="ARBA" id="ARBA00004196"/>
    </source>
</evidence>
<dbReference type="InterPro" id="IPR021762">
    <property type="entry name" value="DUF3325"/>
</dbReference>
<dbReference type="Pfam" id="PF25917">
    <property type="entry name" value="BSH_RND"/>
    <property type="match status" value="1"/>
</dbReference>
<dbReference type="PANTHER" id="PTHR30469">
    <property type="entry name" value="MULTIDRUG RESISTANCE PROTEIN MDTA"/>
    <property type="match status" value="1"/>
</dbReference>
<dbReference type="InterPro" id="IPR058627">
    <property type="entry name" value="MdtA-like_C"/>
</dbReference>
<dbReference type="SUPFAM" id="SSF111369">
    <property type="entry name" value="HlyD-like secretion proteins"/>
    <property type="match status" value="1"/>
</dbReference>
<feature type="transmembrane region" description="Helical" evidence="7">
    <location>
        <begin position="99"/>
        <end position="116"/>
    </location>
</feature>
<evidence type="ECO:0000256" key="6">
    <source>
        <dbReference type="SAM" id="MobiDB-lite"/>
    </source>
</evidence>
<comment type="caution">
    <text evidence="10">The sequence shown here is derived from an EMBL/GenBank/DDBJ whole genome shotgun (WGS) entry which is preliminary data.</text>
</comment>
<name>A0A4R2N5E5_9BURK</name>
<sequence length="487" mass="51483">MSAWQASLVSLGLAWGGMLALALAMDRHCEQCSGLREVPSTRRRWLRWAGALLLGAVALPCQQAWGGSVGVVACLGFWSVGAVATVALLSAWPRWAARVAVLAGLGAVAALALAGVRQEGARYETITVGRGTVEAHVTAIGTLQPRRYVDVGAQVSGQVTRLHVQPGTEVKKGQLLVEIDPSVQQASVDGGRAALAGLRAQLAEQHAQHQLASQQHGRQQRLAQGGATRLEDVEVAQATLASAVARIDHLQAQIAQTQATLKADEARLGYTRIYAPMAGTVVSLEAREGQTLNATYQTPTILRIADLSAMTVWTEVSEADVRRVKPGMAVYFTTLGSHEEAAPRRWTGRVRQVLPAPPGGDGKGSGMAAPAATKAVAYTVLFDVDNSDGELMPQMTAQASFITAQAQDVIAVPLTALTALTAPASAPGQPHTHTARVLPADGRVQERAVQVGVRSRHLAEVRQGLQEGEQLVTGERSDDSGPPRFQW</sequence>
<feature type="transmembrane region" description="Helical" evidence="7">
    <location>
        <begin position="6"/>
        <end position="24"/>
    </location>
</feature>
<evidence type="ECO:0000256" key="7">
    <source>
        <dbReference type="SAM" id="Phobius"/>
    </source>
</evidence>
<feature type="coiled-coil region" evidence="5">
    <location>
        <begin position="233"/>
        <end position="267"/>
    </location>
</feature>
<evidence type="ECO:0000256" key="4">
    <source>
        <dbReference type="ARBA" id="ARBA00023054"/>
    </source>
</evidence>
<dbReference type="Gene3D" id="2.40.50.100">
    <property type="match status" value="1"/>
</dbReference>
<comment type="subcellular location">
    <subcellularLocation>
        <location evidence="1">Cell envelope</location>
    </subcellularLocation>
</comment>
<dbReference type="PANTHER" id="PTHR30469:SF33">
    <property type="entry name" value="SLR1207 PROTEIN"/>
    <property type="match status" value="1"/>
</dbReference>
<dbReference type="GO" id="GO:1990195">
    <property type="term" value="C:macrolide transmembrane transporter complex"/>
    <property type="evidence" value="ECO:0007669"/>
    <property type="project" value="InterPro"/>
</dbReference>
<dbReference type="GO" id="GO:1990281">
    <property type="term" value="C:efflux pump complex"/>
    <property type="evidence" value="ECO:0007669"/>
    <property type="project" value="TreeGrafter"/>
</dbReference>
<dbReference type="RefSeq" id="WP_165887096.1">
    <property type="nucleotide sequence ID" value="NZ_QXNC01000018.1"/>
</dbReference>
<dbReference type="PRINTS" id="PR01490">
    <property type="entry name" value="RTXTOXIND"/>
</dbReference>
<dbReference type="GO" id="GO:0030313">
    <property type="term" value="C:cell envelope"/>
    <property type="evidence" value="ECO:0007669"/>
    <property type="project" value="UniProtKB-SubCell"/>
</dbReference>
<keyword evidence="7" id="KW-0472">Membrane</keyword>
<feature type="transmembrane region" description="Helical" evidence="7">
    <location>
        <begin position="71"/>
        <end position="92"/>
    </location>
</feature>
<dbReference type="Proteomes" id="UP000295182">
    <property type="component" value="Unassembled WGS sequence"/>
</dbReference>
<keyword evidence="7" id="KW-0812">Transmembrane</keyword>
<feature type="region of interest" description="Disordered" evidence="6">
    <location>
        <begin position="465"/>
        <end position="487"/>
    </location>
</feature>
<evidence type="ECO:0000259" key="8">
    <source>
        <dbReference type="Pfam" id="PF25917"/>
    </source>
</evidence>
<evidence type="ECO:0000256" key="5">
    <source>
        <dbReference type="SAM" id="Coils"/>
    </source>
</evidence>
<dbReference type="InterPro" id="IPR030190">
    <property type="entry name" value="MacA_alpha-hairpin_sf"/>
</dbReference>
<dbReference type="NCBIfam" id="TIGR01730">
    <property type="entry name" value="RND_mfp"/>
    <property type="match status" value="1"/>
</dbReference>
<feature type="domain" description="Multidrug resistance protein MdtA-like C-terminal permuted SH3" evidence="9">
    <location>
        <begin position="419"/>
        <end position="475"/>
    </location>
</feature>
<dbReference type="Pfam" id="PF11804">
    <property type="entry name" value="DUF3325"/>
    <property type="match status" value="1"/>
</dbReference>
<proteinExistence type="inferred from homology"/>
<feature type="domain" description="Multidrug resistance protein MdtA-like barrel-sandwich hybrid" evidence="8">
    <location>
        <begin position="147"/>
        <end position="302"/>
    </location>
</feature>
<evidence type="ECO:0000313" key="10">
    <source>
        <dbReference type="EMBL" id="TCP16074.1"/>
    </source>
</evidence>
<accession>A0A4R2N5E5</accession>
<keyword evidence="7" id="KW-1133">Transmembrane helix</keyword>
<feature type="transmembrane region" description="Helical" evidence="7">
    <location>
        <begin position="45"/>
        <end position="65"/>
    </location>
</feature>
<dbReference type="InterPro" id="IPR006143">
    <property type="entry name" value="RND_pump_MFP"/>
</dbReference>
<evidence type="ECO:0000313" key="11">
    <source>
        <dbReference type="Proteomes" id="UP000295182"/>
    </source>
</evidence>
<organism evidence="10 11">
    <name type="scientific">Simplicispira metamorpha</name>
    <dbReference type="NCBI Taxonomy" id="80881"/>
    <lineage>
        <taxon>Bacteria</taxon>
        <taxon>Pseudomonadati</taxon>
        <taxon>Pseudomonadota</taxon>
        <taxon>Betaproteobacteria</taxon>
        <taxon>Burkholderiales</taxon>
        <taxon>Comamonadaceae</taxon>
        <taxon>Simplicispira</taxon>
    </lineage>
</organism>
<keyword evidence="4 5" id="KW-0175">Coiled coil</keyword>
<dbReference type="GO" id="GO:1990961">
    <property type="term" value="P:xenobiotic detoxification by transmembrane export across the plasma membrane"/>
    <property type="evidence" value="ECO:0007669"/>
    <property type="project" value="InterPro"/>
</dbReference>
<dbReference type="InterPro" id="IPR058625">
    <property type="entry name" value="MdtA-like_BSH"/>
</dbReference>
<protein>
    <submittedName>
        <fullName evidence="10">Macrolide-specific efflux system membrane fusion protein</fullName>
    </submittedName>
</protein>
<dbReference type="Gene3D" id="2.40.420.20">
    <property type="match status" value="1"/>
</dbReference>
<keyword evidence="11" id="KW-1185">Reference proteome</keyword>
<dbReference type="GO" id="GO:0015562">
    <property type="term" value="F:efflux transmembrane transporter activity"/>
    <property type="evidence" value="ECO:0007669"/>
    <property type="project" value="TreeGrafter"/>
</dbReference>
<dbReference type="EMBL" id="SLXH01000021">
    <property type="protein sequence ID" value="TCP16074.1"/>
    <property type="molecule type" value="Genomic_DNA"/>
</dbReference>
<evidence type="ECO:0000256" key="2">
    <source>
        <dbReference type="ARBA" id="ARBA00009477"/>
    </source>
</evidence>
<dbReference type="Gene3D" id="6.10.140.1990">
    <property type="match status" value="1"/>
</dbReference>
<evidence type="ECO:0000256" key="3">
    <source>
        <dbReference type="ARBA" id="ARBA00022448"/>
    </source>
</evidence>
<dbReference type="AlphaFoldDB" id="A0A4R2N5E5"/>
<comment type="similarity">
    <text evidence="2">Belongs to the membrane fusion protein (MFP) (TC 8.A.1) family.</text>
</comment>
<keyword evidence="3" id="KW-0813">Transport</keyword>
<dbReference type="Pfam" id="PF25967">
    <property type="entry name" value="RND-MFP_C"/>
    <property type="match status" value="1"/>
</dbReference>
<evidence type="ECO:0000259" key="9">
    <source>
        <dbReference type="Pfam" id="PF25967"/>
    </source>
</evidence>
<gene>
    <name evidence="10" type="ORF">EV674_12163</name>
</gene>